<dbReference type="OrthoDB" id="76567at2759"/>
<dbReference type="GeneID" id="4321805"/>
<reference evidence="2" key="1">
    <citation type="submission" date="2005-09" db="EMBL/GenBank/DDBJ databases">
        <title>Annotation of the Aspergillus terreus NIH2624 genome.</title>
        <authorList>
            <person name="Birren B.W."/>
            <person name="Lander E.S."/>
            <person name="Galagan J.E."/>
            <person name="Nusbaum C."/>
            <person name="Devon K."/>
            <person name="Henn M."/>
            <person name="Ma L.-J."/>
            <person name="Jaffe D.B."/>
            <person name="Butler J."/>
            <person name="Alvarez P."/>
            <person name="Gnerre S."/>
            <person name="Grabherr M."/>
            <person name="Kleber M."/>
            <person name="Mauceli E.W."/>
            <person name="Brockman W."/>
            <person name="Rounsley S."/>
            <person name="Young S.K."/>
            <person name="LaButti K."/>
            <person name="Pushparaj V."/>
            <person name="DeCaprio D."/>
            <person name="Crawford M."/>
            <person name="Koehrsen M."/>
            <person name="Engels R."/>
            <person name="Montgomery P."/>
            <person name="Pearson M."/>
            <person name="Howarth C."/>
            <person name="Larson L."/>
            <person name="Luoma S."/>
            <person name="White J."/>
            <person name="Alvarado L."/>
            <person name="Kodira C.D."/>
            <person name="Zeng Q."/>
            <person name="Oleary S."/>
            <person name="Yandava C."/>
            <person name="Denning D.W."/>
            <person name="Nierman W.C."/>
            <person name="Milne T."/>
            <person name="Madden K."/>
        </authorList>
    </citation>
    <scope>NUCLEOTIDE SEQUENCE [LARGE SCALE GENOMIC DNA]</scope>
    <source>
        <strain evidence="2">NIH 2624 / FGSC A1156</strain>
    </source>
</reference>
<accession>Q0CKG2</accession>
<gene>
    <name evidence="1" type="ORF">ATEG_05822</name>
</gene>
<evidence type="ECO:0000313" key="1">
    <source>
        <dbReference type="EMBL" id="EAU33583.1"/>
    </source>
</evidence>
<dbReference type="eggNOG" id="ENOG502T5EX">
    <property type="taxonomic scope" value="Eukaryota"/>
</dbReference>
<dbReference type="RefSeq" id="XP_001215000.1">
    <property type="nucleotide sequence ID" value="XM_001215000.1"/>
</dbReference>
<organism evidence="1 2">
    <name type="scientific">Aspergillus terreus (strain NIH 2624 / FGSC A1156)</name>
    <dbReference type="NCBI Taxonomy" id="341663"/>
    <lineage>
        <taxon>Eukaryota</taxon>
        <taxon>Fungi</taxon>
        <taxon>Dikarya</taxon>
        <taxon>Ascomycota</taxon>
        <taxon>Pezizomycotina</taxon>
        <taxon>Eurotiomycetes</taxon>
        <taxon>Eurotiomycetidae</taxon>
        <taxon>Eurotiales</taxon>
        <taxon>Aspergillaceae</taxon>
        <taxon>Aspergillus</taxon>
        <taxon>Aspergillus subgen. Circumdati</taxon>
    </lineage>
</organism>
<sequence length="164" mass="18747">MKLLQQLERDLLASSNGESFTYTATVDEYKELDLFFRTIQAQISNRGDIDLFQVAHGADVDFTLEYQGEKIEKTPDFFFIPDRLPFPSVALEVGYSETYEHLLHSMDLLLEGSGGHARVVILVKVFPIQRDQTEIESAFVEVHEYDASSGRRKRRGGRKISPFL</sequence>
<dbReference type="AlphaFoldDB" id="Q0CKG2"/>
<proteinExistence type="predicted"/>
<evidence type="ECO:0000313" key="2">
    <source>
        <dbReference type="Proteomes" id="UP000007963"/>
    </source>
</evidence>
<dbReference type="HOGENOM" id="CLU_1618662_0_0_1"/>
<dbReference type="EMBL" id="CH476601">
    <property type="protein sequence ID" value="EAU33583.1"/>
    <property type="molecule type" value="Genomic_DNA"/>
</dbReference>
<dbReference type="Proteomes" id="UP000007963">
    <property type="component" value="Unassembled WGS sequence"/>
</dbReference>
<protein>
    <submittedName>
        <fullName evidence="1">Uncharacterized protein</fullName>
    </submittedName>
</protein>
<name>Q0CKG2_ASPTN</name>
<dbReference type="VEuPathDB" id="FungiDB:ATEG_05822"/>